<organism evidence="1 2">
    <name type="scientific">Scutellospora calospora</name>
    <dbReference type="NCBI Taxonomy" id="85575"/>
    <lineage>
        <taxon>Eukaryota</taxon>
        <taxon>Fungi</taxon>
        <taxon>Fungi incertae sedis</taxon>
        <taxon>Mucoromycota</taxon>
        <taxon>Glomeromycotina</taxon>
        <taxon>Glomeromycetes</taxon>
        <taxon>Diversisporales</taxon>
        <taxon>Gigasporaceae</taxon>
        <taxon>Scutellospora</taxon>
    </lineage>
</organism>
<evidence type="ECO:0000313" key="2">
    <source>
        <dbReference type="Proteomes" id="UP000789860"/>
    </source>
</evidence>
<comment type="caution">
    <text evidence="1">The sequence shown here is derived from an EMBL/GenBank/DDBJ whole genome shotgun (WGS) entry which is preliminary data.</text>
</comment>
<accession>A0ACA9NNG8</accession>
<proteinExistence type="predicted"/>
<dbReference type="Proteomes" id="UP000789860">
    <property type="component" value="Unassembled WGS sequence"/>
</dbReference>
<sequence length="53" mass="6330">QVTITISQDFALAKIEIYYYLHPTCLDNSISLEIKQYILKNIDLFPREIYKHL</sequence>
<name>A0ACA9NNG8_9GLOM</name>
<feature type="non-terminal residue" evidence="1">
    <location>
        <position position="53"/>
    </location>
</feature>
<evidence type="ECO:0000313" key="1">
    <source>
        <dbReference type="EMBL" id="CAG8666132.1"/>
    </source>
</evidence>
<keyword evidence="2" id="KW-1185">Reference proteome</keyword>
<protein>
    <submittedName>
        <fullName evidence="1">10985_t:CDS:1</fullName>
    </submittedName>
</protein>
<feature type="non-terminal residue" evidence="1">
    <location>
        <position position="1"/>
    </location>
</feature>
<gene>
    <name evidence="1" type="ORF">SCALOS_LOCUS9206</name>
</gene>
<dbReference type="EMBL" id="CAJVPM010027435">
    <property type="protein sequence ID" value="CAG8666132.1"/>
    <property type="molecule type" value="Genomic_DNA"/>
</dbReference>
<reference evidence="1" key="1">
    <citation type="submission" date="2021-06" db="EMBL/GenBank/DDBJ databases">
        <authorList>
            <person name="Kallberg Y."/>
            <person name="Tangrot J."/>
            <person name="Rosling A."/>
        </authorList>
    </citation>
    <scope>NUCLEOTIDE SEQUENCE</scope>
    <source>
        <strain evidence="1">AU212A</strain>
    </source>
</reference>